<sequence length="157" mass="16416">MAAGPPSPGSSVSAAAYPDSPVELPARLQAGAMRRRFWGVLNCLYAGAFGALAAAAAKLAFGSQVNIGLRALGLIAMASTNSLMWTMFSRGLSFSMSSAAASVTVTFSNILSSAVLGYLLYGECQEVLWWGGVFLILCGLTLIHRKLPPTLKASKQQ</sequence>
<keyword evidence="1 3" id="KW-0812">Transmembrane</keyword>
<dbReference type="CTD" id="131616"/>
<evidence type="ECO:0000313" key="3">
    <source>
        <dbReference type="RefSeq" id="XP_005082350.1"/>
    </source>
</evidence>
<feature type="transmembrane region" description="Helical" evidence="1">
    <location>
        <begin position="100"/>
        <end position="121"/>
    </location>
</feature>
<name>A0A1U7QMV4_MESAU</name>
<evidence type="ECO:0000256" key="1">
    <source>
        <dbReference type="SAM" id="Phobius"/>
    </source>
</evidence>
<accession>A0A1U7QMV4</accession>
<keyword evidence="1" id="KW-1133">Transmembrane helix</keyword>
<dbReference type="InterPro" id="IPR039632">
    <property type="entry name" value="TMEM42"/>
</dbReference>
<dbReference type="GeneID" id="101837814"/>
<keyword evidence="1" id="KW-0472">Membrane</keyword>
<dbReference type="STRING" id="10036.ENSMAUP00000017763"/>
<dbReference type="PANTHER" id="PTHR31965:SF1">
    <property type="entry name" value="TRANSMEMBRANE PROTEIN 42"/>
    <property type="match status" value="1"/>
</dbReference>
<evidence type="ECO:0000313" key="2">
    <source>
        <dbReference type="Proteomes" id="UP000886700"/>
    </source>
</evidence>
<feature type="transmembrane region" description="Helical" evidence="1">
    <location>
        <begin position="37"/>
        <end position="61"/>
    </location>
</feature>
<dbReference type="OrthoDB" id="5854584at2759"/>
<feature type="transmembrane region" description="Helical" evidence="1">
    <location>
        <begin position="67"/>
        <end position="88"/>
    </location>
</feature>
<proteinExistence type="predicted"/>
<dbReference type="Proteomes" id="UP000886700">
    <property type="component" value="Unplaced"/>
</dbReference>
<feature type="transmembrane region" description="Helical" evidence="1">
    <location>
        <begin position="127"/>
        <end position="143"/>
    </location>
</feature>
<dbReference type="AlphaFoldDB" id="A0A1U7QMV4"/>
<keyword evidence="2" id="KW-1185">Reference proteome</keyword>
<gene>
    <name evidence="3" type="primary">Tmem42</name>
</gene>
<dbReference type="PANTHER" id="PTHR31965">
    <property type="entry name" value="TRANSMEMBRANE PROTEIN 42"/>
    <property type="match status" value="1"/>
</dbReference>
<reference evidence="3" key="1">
    <citation type="submission" date="2025-08" db="UniProtKB">
        <authorList>
            <consortium name="RefSeq"/>
        </authorList>
    </citation>
    <scope>IDENTIFICATION</scope>
    <source>
        <tissue evidence="3">Liver</tissue>
    </source>
</reference>
<dbReference type="eggNOG" id="ENOG502RY7R">
    <property type="taxonomic scope" value="Eukaryota"/>
</dbReference>
<dbReference type="RefSeq" id="XP_005082350.1">
    <property type="nucleotide sequence ID" value="XM_005082293.4"/>
</dbReference>
<dbReference type="InterPro" id="IPR037185">
    <property type="entry name" value="EmrE-like"/>
</dbReference>
<protein>
    <submittedName>
        <fullName evidence="3">Transmembrane protein 42 isoform X1</fullName>
    </submittedName>
</protein>
<dbReference type="KEGG" id="maua:101837814"/>
<dbReference type="SUPFAM" id="SSF103481">
    <property type="entry name" value="Multidrug resistance efflux transporter EmrE"/>
    <property type="match status" value="1"/>
</dbReference>
<organism evidence="2 3">
    <name type="scientific">Mesocricetus auratus</name>
    <name type="common">Golden hamster</name>
    <dbReference type="NCBI Taxonomy" id="10036"/>
    <lineage>
        <taxon>Eukaryota</taxon>
        <taxon>Metazoa</taxon>
        <taxon>Chordata</taxon>
        <taxon>Craniata</taxon>
        <taxon>Vertebrata</taxon>
        <taxon>Euteleostomi</taxon>
        <taxon>Mammalia</taxon>
        <taxon>Eutheria</taxon>
        <taxon>Euarchontoglires</taxon>
        <taxon>Glires</taxon>
        <taxon>Rodentia</taxon>
        <taxon>Myomorpha</taxon>
        <taxon>Muroidea</taxon>
        <taxon>Cricetidae</taxon>
        <taxon>Cricetinae</taxon>
        <taxon>Mesocricetus</taxon>
    </lineage>
</organism>